<gene>
    <name evidence="11" type="ORF">H1R20_g7797</name>
</gene>
<evidence type="ECO:0008006" key="13">
    <source>
        <dbReference type="Google" id="ProtNLM"/>
    </source>
</evidence>
<keyword evidence="8 10" id="KW-0472">Membrane</keyword>
<dbReference type="EMBL" id="JANBPK010000882">
    <property type="protein sequence ID" value="KAJ2929286.1"/>
    <property type="molecule type" value="Genomic_DNA"/>
</dbReference>
<dbReference type="GO" id="GO:0035673">
    <property type="term" value="F:oligopeptide transmembrane transporter activity"/>
    <property type="evidence" value="ECO:0007669"/>
    <property type="project" value="InterPro"/>
</dbReference>
<keyword evidence="5" id="KW-0571">Peptide transport</keyword>
<reference evidence="11" key="1">
    <citation type="submission" date="2022-06" db="EMBL/GenBank/DDBJ databases">
        <title>Genome Sequence of Candolleomyces eurysporus.</title>
        <authorList>
            <person name="Buettner E."/>
        </authorList>
    </citation>
    <scope>NUCLEOTIDE SEQUENCE</scope>
    <source>
        <strain evidence="11">VTCC 930004</strain>
    </source>
</reference>
<organism evidence="11 12">
    <name type="scientific">Candolleomyces eurysporus</name>
    <dbReference type="NCBI Taxonomy" id="2828524"/>
    <lineage>
        <taxon>Eukaryota</taxon>
        <taxon>Fungi</taxon>
        <taxon>Dikarya</taxon>
        <taxon>Basidiomycota</taxon>
        <taxon>Agaricomycotina</taxon>
        <taxon>Agaricomycetes</taxon>
        <taxon>Agaricomycetidae</taxon>
        <taxon>Agaricales</taxon>
        <taxon>Agaricineae</taxon>
        <taxon>Psathyrellaceae</taxon>
        <taxon>Candolleomyces</taxon>
    </lineage>
</organism>
<keyword evidence="3" id="KW-0813">Transport</keyword>
<sequence length="200" mass="22551">MASVEEQKPSPAEARRDSKVSYSDEKLDEKKEVEIAESVRGGVYEDVREIDLDETGKERPIETDIDVATRLISLEDDPTLPAFTFRMWFLGIGLSCFGAVLGQIFYFRPQTVFVSQLFIQIIAYILGRILEEILPGPGNEHPNLKMTDNKFWRFINPGPFNIKEHVAITIFASTAADSALAINIFAADDLFYGIQVHIIH</sequence>
<feature type="non-terminal residue" evidence="11">
    <location>
        <position position="1"/>
    </location>
</feature>
<dbReference type="GO" id="GO:0015031">
    <property type="term" value="P:protein transport"/>
    <property type="evidence" value="ECO:0007669"/>
    <property type="project" value="UniProtKB-KW"/>
</dbReference>
<dbReference type="AlphaFoldDB" id="A0A9W8MFZ9"/>
<dbReference type="OrthoDB" id="9986677at2759"/>
<evidence type="ECO:0000256" key="3">
    <source>
        <dbReference type="ARBA" id="ARBA00022448"/>
    </source>
</evidence>
<evidence type="ECO:0000256" key="4">
    <source>
        <dbReference type="ARBA" id="ARBA00022692"/>
    </source>
</evidence>
<evidence type="ECO:0000313" key="12">
    <source>
        <dbReference type="Proteomes" id="UP001140091"/>
    </source>
</evidence>
<dbReference type="GO" id="GO:0016020">
    <property type="term" value="C:membrane"/>
    <property type="evidence" value="ECO:0007669"/>
    <property type="project" value="UniProtKB-SubCell"/>
</dbReference>
<accession>A0A9W8MFZ9</accession>
<comment type="caution">
    <text evidence="11">The sequence shown here is derived from an EMBL/GenBank/DDBJ whole genome shotgun (WGS) entry which is preliminary data.</text>
</comment>
<evidence type="ECO:0000256" key="1">
    <source>
        <dbReference type="ARBA" id="ARBA00004141"/>
    </source>
</evidence>
<dbReference type="Pfam" id="PF03169">
    <property type="entry name" value="OPT"/>
    <property type="match status" value="1"/>
</dbReference>
<evidence type="ECO:0000256" key="6">
    <source>
        <dbReference type="ARBA" id="ARBA00022927"/>
    </source>
</evidence>
<dbReference type="Proteomes" id="UP001140091">
    <property type="component" value="Unassembled WGS sequence"/>
</dbReference>
<comment type="similarity">
    <text evidence="2">Belongs to the oligopeptide OPT transporter family.</text>
</comment>
<evidence type="ECO:0000256" key="8">
    <source>
        <dbReference type="ARBA" id="ARBA00023136"/>
    </source>
</evidence>
<protein>
    <recommendedName>
        <fullName evidence="13">OPT-domain-containing protein</fullName>
    </recommendedName>
</protein>
<dbReference type="InterPro" id="IPR004648">
    <property type="entry name" value="Oligpept_transpt"/>
</dbReference>
<proteinExistence type="inferred from homology"/>
<comment type="subcellular location">
    <subcellularLocation>
        <location evidence="1">Membrane</location>
        <topology evidence="1">Multi-pass membrane protein</topology>
    </subcellularLocation>
</comment>
<evidence type="ECO:0000256" key="10">
    <source>
        <dbReference type="SAM" id="Phobius"/>
    </source>
</evidence>
<dbReference type="PANTHER" id="PTHR22601">
    <property type="entry name" value="ISP4 LIKE PROTEIN"/>
    <property type="match status" value="1"/>
</dbReference>
<evidence type="ECO:0000256" key="7">
    <source>
        <dbReference type="ARBA" id="ARBA00022989"/>
    </source>
</evidence>
<keyword evidence="12" id="KW-1185">Reference proteome</keyword>
<keyword evidence="4 10" id="KW-0812">Transmembrane</keyword>
<name>A0A9W8MFZ9_9AGAR</name>
<evidence type="ECO:0000313" key="11">
    <source>
        <dbReference type="EMBL" id="KAJ2929286.1"/>
    </source>
</evidence>
<keyword evidence="7 10" id="KW-1133">Transmembrane helix</keyword>
<keyword evidence="6" id="KW-0653">Protein transport</keyword>
<evidence type="ECO:0000256" key="5">
    <source>
        <dbReference type="ARBA" id="ARBA00022856"/>
    </source>
</evidence>
<evidence type="ECO:0000256" key="9">
    <source>
        <dbReference type="SAM" id="MobiDB-lite"/>
    </source>
</evidence>
<feature type="region of interest" description="Disordered" evidence="9">
    <location>
        <begin position="1"/>
        <end position="28"/>
    </location>
</feature>
<feature type="transmembrane region" description="Helical" evidence="10">
    <location>
        <begin position="87"/>
        <end position="106"/>
    </location>
</feature>
<dbReference type="InterPro" id="IPR004813">
    <property type="entry name" value="OPT"/>
</dbReference>
<evidence type="ECO:0000256" key="2">
    <source>
        <dbReference type="ARBA" id="ARBA00008807"/>
    </source>
</evidence>